<dbReference type="GO" id="GO:0005737">
    <property type="term" value="C:cytoplasm"/>
    <property type="evidence" value="ECO:0007669"/>
    <property type="project" value="InterPro"/>
</dbReference>
<dbReference type="InterPro" id="IPR036649">
    <property type="entry name" value="Pyrophosphatase_sf"/>
</dbReference>
<dbReference type="KEGG" id="tva:4773068"/>
<reference evidence="7" key="2">
    <citation type="journal article" date="2007" name="Science">
        <title>Draft genome sequence of the sexually transmitted pathogen Trichomonas vaginalis.</title>
        <authorList>
            <person name="Carlton J.M."/>
            <person name="Hirt R.P."/>
            <person name="Silva J.C."/>
            <person name="Delcher A.L."/>
            <person name="Schatz M."/>
            <person name="Zhao Q."/>
            <person name="Wortman J.R."/>
            <person name="Bidwell S.L."/>
            <person name="Alsmark U.C.M."/>
            <person name="Besteiro S."/>
            <person name="Sicheritz-Ponten T."/>
            <person name="Noel C.J."/>
            <person name="Dacks J.B."/>
            <person name="Foster P.G."/>
            <person name="Simillion C."/>
            <person name="Van de Peer Y."/>
            <person name="Miranda-Saavedra D."/>
            <person name="Barton G.J."/>
            <person name="Westrop G.D."/>
            <person name="Mueller S."/>
            <person name="Dessi D."/>
            <person name="Fiori P.L."/>
            <person name="Ren Q."/>
            <person name="Paulsen I."/>
            <person name="Zhang H."/>
            <person name="Bastida-Corcuera F.D."/>
            <person name="Simoes-Barbosa A."/>
            <person name="Brown M.T."/>
            <person name="Hayes R.D."/>
            <person name="Mukherjee M."/>
            <person name="Okumura C.Y."/>
            <person name="Schneider R."/>
            <person name="Smith A.J."/>
            <person name="Vanacova S."/>
            <person name="Villalvazo M."/>
            <person name="Haas B.J."/>
            <person name="Pertea M."/>
            <person name="Feldblyum T.V."/>
            <person name="Utterback T.R."/>
            <person name="Shu C.L."/>
            <person name="Osoegawa K."/>
            <person name="de Jong P.J."/>
            <person name="Hrdy I."/>
            <person name="Horvathova L."/>
            <person name="Zubacova Z."/>
            <person name="Dolezal P."/>
            <person name="Malik S.B."/>
            <person name="Logsdon J.M. Jr."/>
            <person name="Henze K."/>
            <person name="Gupta A."/>
            <person name="Wang C.C."/>
            <person name="Dunne R.L."/>
            <person name="Upcroft J.A."/>
            <person name="Upcroft P."/>
            <person name="White O."/>
            <person name="Salzberg S.L."/>
            <person name="Tang P."/>
            <person name="Chiu C.-H."/>
            <person name="Lee Y.-S."/>
            <person name="Embley T.M."/>
            <person name="Coombs G.H."/>
            <person name="Mottram J.C."/>
            <person name="Tachezy J."/>
            <person name="Fraser-Liggett C.M."/>
            <person name="Johnson P.J."/>
        </authorList>
    </citation>
    <scope>NUCLEOTIDE SEQUENCE [LARGE SCALE GENOMIC DNA]</scope>
    <source>
        <strain evidence="7">G3</strain>
    </source>
</reference>
<dbReference type="SMR" id="A2DX41"/>
<dbReference type="eggNOG" id="KOG1626">
    <property type="taxonomic scope" value="Eukaryota"/>
</dbReference>
<dbReference type="SUPFAM" id="SSF50324">
    <property type="entry name" value="Inorganic pyrophosphatase"/>
    <property type="match status" value="1"/>
</dbReference>
<evidence type="ECO:0000256" key="1">
    <source>
        <dbReference type="ARBA" id="ARBA00001946"/>
    </source>
</evidence>
<keyword evidence="4" id="KW-0479">Metal-binding</keyword>
<dbReference type="AlphaFoldDB" id="A2DX41"/>
<dbReference type="VEuPathDB" id="TrichDB:TVAG_019690"/>
<dbReference type="GO" id="GO:0004427">
    <property type="term" value="F:inorganic diphosphate phosphatase activity"/>
    <property type="evidence" value="ECO:0000318"/>
    <property type="project" value="GO_Central"/>
</dbReference>
<dbReference type="OrthoDB" id="1608002at2759"/>
<comment type="cofactor">
    <cofactor evidence="1">
        <name>Mg(2+)</name>
        <dbReference type="ChEBI" id="CHEBI:18420"/>
    </cofactor>
</comment>
<evidence type="ECO:0000256" key="6">
    <source>
        <dbReference type="ARBA" id="ARBA00022842"/>
    </source>
</evidence>
<accession>A2DX41</accession>
<evidence type="ECO:0000256" key="3">
    <source>
        <dbReference type="ARBA" id="ARBA00012146"/>
    </source>
</evidence>
<dbReference type="GO" id="GO:0006796">
    <property type="term" value="P:phosphate-containing compound metabolic process"/>
    <property type="evidence" value="ECO:0000318"/>
    <property type="project" value="GO_Central"/>
</dbReference>
<comment type="similarity">
    <text evidence="2">Belongs to the PPase family.</text>
</comment>
<keyword evidence="5" id="KW-0378">Hydrolase</keyword>
<dbReference type="EC" id="3.6.1.1" evidence="3"/>
<dbReference type="STRING" id="5722.A2DX41"/>
<organism evidence="7 8">
    <name type="scientific">Trichomonas vaginalis (strain ATCC PRA-98 / G3)</name>
    <dbReference type="NCBI Taxonomy" id="412133"/>
    <lineage>
        <taxon>Eukaryota</taxon>
        <taxon>Metamonada</taxon>
        <taxon>Parabasalia</taxon>
        <taxon>Trichomonadida</taxon>
        <taxon>Trichomonadidae</taxon>
        <taxon>Trichomonas</taxon>
    </lineage>
</organism>
<keyword evidence="6" id="KW-0460">Magnesium</keyword>
<evidence type="ECO:0000313" key="8">
    <source>
        <dbReference type="Proteomes" id="UP000001542"/>
    </source>
</evidence>
<dbReference type="CDD" id="cd00412">
    <property type="entry name" value="pyrophosphatase"/>
    <property type="match status" value="1"/>
</dbReference>
<dbReference type="RefSeq" id="XP_001327291.1">
    <property type="nucleotide sequence ID" value="XM_001327256.1"/>
</dbReference>
<dbReference type="EMBL" id="DS113261">
    <property type="protein sequence ID" value="EAY15068.1"/>
    <property type="molecule type" value="Genomic_DNA"/>
</dbReference>
<gene>
    <name evidence="7" type="ORF">TVAG_019690</name>
</gene>
<dbReference type="InterPro" id="IPR008162">
    <property type="entry name" value="Pyrophosphatase"/>
</dbReference>
<dbReference type="FunCoup" id="A2DX41">
    <property type="interactions" value="500"/>
</dbReference>
<dbReference type="VEuPathDB" id="TrichDB:TVAGG3_0185860"/>
<dbReference type="Gene3D" id="3.90.80.10">
    <property type="entry name" value="Inorganic pyrophosphatase"/>
    <property type="match status" value="1"/>
</dbReference>
<keyword evidence="8" id="KW-1185">Reference proteome</keyword>
<dbReference type="InParanoid" id="A2DX41"/>
<protein>
    <recommendedName>
        <fullName evidence="3">inorganic diphosphatase</fullName>
        <ecNumber evidence="3">3.6.1.1</ecNumber>
    </recommendedName>
</protein>
<dbReference type="GO" id="GO:0000287">
    <property type="term" value="F:magnesium ion binding"/>
    <property type="evidence" value="ECO:0007669"/>
    <property type="project" value="InterPro"/>
</dbReference>
<evidence type="ECO:0000256" key="4">
    <source>
        <dbReference type="ARBA" id="ARBA00022723"/>
    </source>
</evidence>
<evidence type="ECO:0000313" key="7">
    <source>
        <dbReference type="EMBL" id="EAY15068.1"/>
    </source>
</evidence>
<sequence length="236" mass="26395">MALVSRSERGTFNGGIYMPGHEEDCRAYTEALIDKVNDEQNNEKVKYERKLFQAHPLHGVSIGKDYPDIVAAVIEIPAGSRVKTELDIATGLLCVDRILHSSTVYPANYGFIPETLAGDTNPLDIVVLSSIAVPARSIMHARPIGIVGMTNNGKIDEKVIAVSIGDPEYNFYTDITQLPPFKLIMINQFFIDYKKLERANVIVQKPKSADVAKRVVTQWHENYLKTYNLLDSTEKK</sequence>
<proteinExistence type="inferred from homology"/>
<dbReference type="Proteomes" id="UP000001542">
    <property type="component" value="Unassembled WGS sequence"/>
</dbReference>
<reference evidence="7" key="1">
    <citation type="submission" date="2006-10" db="EMBL/GenBank/DDBJ databases">
        <authorList>
            <person name="Amadeo P."/>
            <person name="Zhao Q."/>
            <person name="Wortman J."/>
            <person name="Fraser-Liggett C."/>
            <person name="Carlton J."/>
        </authorList>
    </citation>
    <scope>NUCLEOTIDE SEQUENCE</scope>
    <source>
        <strain evidence="7">G3</strain>
    </source>
</reference>
<evidence type="ECO:0000256" key="2">
    <source>
        <dbReference type="ARBA" id="ARBA00006220"/>
    </source>
</evidence>
<evidence type="ECO:0000256" key="5">
    <source>
        <dbReference type="ARBA" id="ARBA00022801"/>
    </source>
</evidence>
<dbReference type="Pfam" id="PF00719">
    <property type="entry name" value="Pyrophosphatase"/>
    <property type="match status" value="1"/>
</dbReference>
<dbReference type="PANTHER" id="PTHR10286">
    <property type="entry name" value="INORGANIC PYROPHOSPHATASE"/>
    <property type="match status" value="1"/>
</dbReference>
<name>A2DX41_TRIV3</name>